<reference evidence="1" key="2">
    <citation type="submission" date="2020-09" db="EMBL/GenBank/DDBJ databases">
        <authorList>
            <person name="Sun Q."/>
            <person name="Zhou Y."/>
        </authorList>
    </citation>
    <scope>NUCLEOTIDE SEQUENCE</scope>
    <source>
        <strain evidence="1">CGMCC 1.15762</strain>
    </source>
</reference>
<organism evidence="1 2">
    <name type="scientific">Salipiger pallidus</name>
    <dbReference type="NCBI Taxonomy" id="1775170"/>
    <lineage>
        <taxon>Bacteria</taxon>
        <taxon>Pseudomonadati</taxon>
        <taxon>Pseudomonadota</taxon>
        <taxon>Alphaproteobacteria</taxon>
        <taxon>Rhodobacterales</taxon>
        <taxon>Roseobacteraceae</taxon>
        <taxon>Salipiger</taxon>
    </lineage>
</organism>
<name>A0A8J3EGC3_9RHOB</name>
<evidence type="ECO:0000313" key="1">
    <source>
        <dbReference type="EMBL" id="GGG69810.1"/>
    </source>
</evidence>
<dbReference type="AlphaFoldDB" id="A0A8J3EGC3"/>
<keyword evidence="2" id="KW-1185">Reference proteome</keyword>
<reference evidence="1" key="1">
    <citation type="journal article" date="2014" name="Int. J. Syst. Evol. Microbiol.">
        <title>Complete genome sequence of Corynebacterium casei LMG S-19264T (=DSM 44701T), isolated from a smear-ripened cheese.</title>
        <authorList>
            <consortium name="US DOE Joint Genome Institute (JGI-PGF)"/>
            <person name="Walter F."/>
            <person name="Albersmeier A."/>
            <person name="Kalinowski J."/>
            <person name="Ruckert C."/>
        </authorList>
    </citation>
    <scope>NUCLEOTIDE SEQUENCE</scope>
    <source>
        <strain evidence="1">CGMCC 1.15762</strain>
    </source>
</reference>
<gene>
    <name evidence="1" type="ORF">GCM10011415_16630</name>
</gene>
<dbReference type="RefSeq" id="WP_188789766.1">
    <property type="nucleotide sequence ID" value="NZ_BMJV01000003.1"/>
</dbReference>
<dbReference type="EMBL" id="BMJV01000003">
    <property type="protein sequence ID" value="GGG69810.1"/>
    <property type="molecule type" value="Genomic_DNA"/>
</dbReference>
<dbReference type="Proteomes" id="UP000617145">
    <property type="component" value="Unassembled WGS sequence"/>
</dbReference>
<protein>
    <submittedName>
        <fullName evidence="1">Uncharacterized protein</fullName>
    </submittedName>
</protein>
<evidence type="ECO:0000313" key="2">
    <source>
        <dbReference type="Proteomes" id="UP000617145"/>
    </source>
</evidence>
<comment type="caution">
    <text evidence="1">The sequence shown here is derived from an EMBL/GenBank/DDBJ whole genome shotgun (WGS) entry which is preliminary data.</text>
</comment>
<sequence length="48" mass="5556">MTKDLVTIARGRRIEALTARSLLLCERHERPQRLETSVLEKLLRVLGL</sequence>
<accession>A0A8J3EGC3</accession>
<proteinExistence type="predicted"/>